<dbReference type="Proteomes" id="UP000003178">
    <property type="component" value="Unassembled WGS sequence"/>
</dbReference>
<keyword evidence="4" id="KW-0597">Phosphoprotein</keyword>
<evidence type="ECO:0000256" key="9">
    <source>
        <dbReference type="SAM" id="Phobius"/>
    </source>
</evidence>
<dbReference type="RefSeq" id="WP_006439340.1">
    <property type="nucleotide sequence ID" value="NZ_DS995355.1"/>
</dbReference>
<evidence type="ECO:0000256" key="1">
    <source>
        <dbReference type="ARBA" id="ARBA00000085"/>
    </source>
</evidence>
<keyword evidence="12" id="KW-1185">Reference proteome</keyword>
<keyword evidence="5" id="KW-0808">Transferase</keyword>
<dbReference type="EMBL" id="ABWP01000012">
    <property type="protein sequence ID" value="EEA85939.1"/>
    <property type="molecule type" value="Genomic_DNA"/>
</dbReference>
<dbReference type="Gene3D" id="1.10.287.130">
    <property type="match status" value="1"/>
</dbReference>
<dbReference type="FunFam" id="3.30.565.10:FF:000006">
    <property type="entry name" value="Sensor histidine kinase WalK"/>
    <property type="match status" value="1"/>
</dbReference>
<gene>
    <name evidence="11" type="ORF">CLOHIR_00418</name>
</gene>
<keyword evidence="9" id="KW-1133">Transmembrane helix</keyword>
<dbReference type="FunFam" id="1.10.287.130:FF:000001">
    <property type="entry name" value="Two-component sensor histidine kinase"/>
    <property type="match status" value="1"/>
</dbReference>
<evidence type="ECO:0000256" key="5">
    <source>
        <dbReference type="ARBA" id="ARBA00022679"/>
    </source>
</evidence>
<dbReference type="SMART" id="SM00388">
    <property type="entry name" value="HisKA"/>
    <property type="match status" value="1"/>
</dbReference>
<comment type="subcellular location">
    <subcellularLocation>
        <location evidence="2">Membrane</location>
    </subcellularLocation>
</comment>
<dbReference type="CDD" id="cd00082">
    <property type="entry name" value="HisKA"/>
    <property type="match status" value="1"/>
</dbReference>
<dbReference type="InterPro" id="IPR036097">
    <property type="entry name" value="HisK_dim/P_sf"/>
</dbReference>
<dbReference type="SUPFAM" id="SSF55874">
    <property type="entry name" value="ATPase domain of HSP90 chaperone/DNA topoisomerase II/histidine kinase"/>
    <property type="match status" value="1"/>
</dbReference>
<keyword evidence="9" id="KW-0812">Transmembrane</keyword>
<dbReference type="eggNOG" id="COG5002">
    <property type="taxonomic scope" value="Bacteria"/>
</dbReference>
<dbReference type="SMART" id="SM00387">
    <property type="entry name" value="HATPase_c"/>
    <property type="match status" value="1"/>
</dbReference>
<dbReference type="SUPFAM" id="SSF47384">
    <property type="entry name" value="Homodimeric domain of signal transducing histidine kinase"/>
    <property type="match status" value="1"/>
</dbReference>
<dbReference type="GO" id="GO:0000155">
    <property type="term" value="F:phosphorelay sensor kinase activity"/>
    <property type="evidence" value="ECO:0007669"/>
    <property type="project" value="InterPro"/>
</dbReference>
<dbReference type="InterPro" id="IPR050736">
    <property type="entry name" value="Sensor_HK_Regulatory"/>
</dbReference>
<evidence type="ECO:0000259" key="10">
    <source>
        <dbReference type="PROSITE" id="PS50109"/>
    </source>
</evidence>
<keyword evidence="6 11" id="KW-0418">Kinase</keyword>
<dbReference type="GO" id="GO:0016020">
    <property type="term" value="C:membrane"/>
    <property type="evidence" value="ECO:0007669"/>
    <property type="project" value="UniProtKB-SubCell"/>
</dbReference>
<feature type="transmembrane region" description="Helical" evidence="9">
    <location>
        <begin position="20"/>
        <end position="38"/>
    </location>
</feature>
<dbReference type="PROSITE" id="PS50109">
    <property type="entry name" value="HIS_KIN"/>
    <property type="match status" value="1"/>
</dbReference>
<dbReference type="EC" id="2.7.13.3" evidence="3"/>
<evidence type="ECO:0000313" key="12">
    <source>
        <dbReference type="Proteomes" id="UP000003178"/>
    </source>
</evidence>
<dbReference type="Pfam" id="PF02518">
    <property type="entry name" value="HATPase_c"/>
    <property type="match status" value="1"/>
</dbReference>
<dbReference type="PRINTS" id="PR00344">
    <property type="entry name" value="BCTRLSENSOR"/>
</dbReference>
<feature type="transmembrane region" description="Helical" evidence="9">
    <location>
        <begin position="148"/>
        <end position="170"/>
    </location>
</feature>
<evidence type="ECO:0000313" key="11">
    <source>
        <dbReference type="EMBL" id="EEA85939.1"/>
    </source>
</evidence>
<dbReference type="PANTHER" id="PTHR43711">
    <property type="entry name" value="TWO-COMPONENT HISTIDINE KINASE"/>
    <property type="match status" value="1"/>
</dbReference>
<sequence>MKINKDVFAKTKNKLLRINMIVVMCFLGMLLAFTMIYFRYITYTNIDKEIGQEFKHIVTQLDNSEYEPIKLLDPKDMVYIYENGRIKYYTENDYFDKILPERKSDTDEVFTKYRENGHFFKELNVNVGDYHIQIIRNIDSEMFSISKLISIILFLGIISLIFIYMISLYLTKKALVPIETAWKNQAKFIQDASHELRTPITIVSSKLESLLKKPDSTIGDEAEMVAIAMKETRRLKKMVNDLLSLTKEDGIVQLNKESFDLKTLIDEITEDYFDIAEYQDKEFSCDISADKTDVYTDKNKFKQILRIFIDNAFKYTKSGDSISVIVKDDDEDDDRLIVSVNDTGIGISKEDIPNLFDRFFRSDNVRSKDIDGSGIGLSIADVTAKNIGVDIGVTSEYGEGSSFFIKIKKKY</sequence>
<dbReference type="PANTHER" id="PTHR43711:SF26">
    <property type="entry name" value="SENSOR HISTIDINE KINASE RCSC"/>
    <property type="match status" value="1"/>
</dbReference>
<dbReference type="OrthoDB" id="9813151at2"/>
<evidence type="ECO:0000256" key="8">
    <source>
        <dbReference type="ARBA" id="ARBA00023136"/>
    </source>
</evidence>
<dbReference type="STRING" id="500633.CLOHIR_00418"/>
<dbReference type="HOGENOM" id="CLU_000445_89_6_9"/>
<name>B6FX19_PEPHT</name>
<reference evidence="11 12" key="2">
    <citation type="submission" date="2008-10" db="EMBL/GenBank/DDBJ databases">
        <title>Draft genome sequence of Clostridium hiranonis (DSM 13275).</title>
        <authorList>
            <person name="Sudarsanam P."/>
            <person name="Ley R."/>
            <person name="Guruge J."/>
            <person name="Turnbaugh P.J."/>
            <person name="Mahowald M."/>
            <person name="Liep D."/>
            <person name="Gordon J."/>
        </authorList>
    </citation>
    <scope>NUCLEOTIDE SEQUENCE [LARGE SCALE GENOMIC DNA]</scope>
    <source>
        <strain evidence="11 12">DSM 13275</strain>
    </source>
</reference>
<organism evidence="11 12">
    <name type="scientific">Peptacetobacter hiranonis (strain DSM 13275 / JCM 10541 / KCTC 15199 / TO-931)</name>
    <name type="common">Clostridium hiranonis</name>
    <dbReference type="NCBI Taxonomy" id="500633"/>
    <lineage>
        <taxon>Bacteria</taxon>
        <taxon>Bacillati</taxon>
        <taxon>Bacillota</taxon>
        <taxon>Clostridia</taxon>
        <taxon>Peptostreptococcales</taxon>
        <taxon>Peptostreptococcaceae</taxon>
        <taxon>Peptacetobacter</taxon>
    </lineage>
</organism>
<evidence type="ECO:0000256" key="3">
    <source>
        <dbReference type="ARBA" id="ARBA00012438"/>
    </source>
</evidence>
<dbReference type="InterPro" id="IPR036890">
    <property type="entry name" value="HATPase_C_sf"/>
</dbReference>
<dbReference type="Pfam" id="PF00512">
    <property type="entry name" value="HisKA"/>
    <property type="match status" value="1"/>
</dbReference>
<comment type="caution">
    <text evidence="11">The sequence shown here is derived from an EMBL/GenBank/DDBJ whole genome shotgun (WGS) entry which is preliminary data.</text>
</comment>
<proteinExistence type="predicted"/>
<protein>
    <recommendedName>
        <fullName evidence="3">histidine kinase</fullName>
        <ecNumber evidence="3">2.7.13.3</ecNumber>
    </recommendedName>
</protein>
<dbReference type="InterPro" id="IPR003594">
    <property type="entry name" value="HATPase_dom"/>
</dbReference>
<accession>B6FX19</accession>
<dbReference type="InterPro" id="IPR004358">
    <property type="entry name" value="Sig_transdc_His_kin-like_C"/>
</dbReference>
<dbReference type="AlphaFoldDB" id="B6FX19"/>
<evidence type="ECO:0000256" key="6">
    <source>
        <dbReference type="ARBA" id="ARBA00022777"/>
    </source>
</evidence>
<dbReference type="InterPro" id="IPR005467">
    <property type="entry name" value="His_kinase_dom"/>
</dbReference>
<comment type="catalytic activity">
    <reaction evidence="1">
        <text>ATP + protein L-histidine = ADP + protein N-phospho-L-histidine.</text>
        <dbReference type="EC" id="2.7.13.3"/>
    </reaction>
</comment>
<evidence type="ECO:0000256" key="2">
    <source>
        <dbReference type="ARBA" id="ARBA00004370"/>
    </source>
</evidence>
<evidence type="ECO:0000256" key="7">
    <source>
        <dbReference type="ARBA" id="ARBA00023012"/>
    </source>
</evidence>
<feature type="domain" description="Histidine kinase" evidence="10">
    <location>
        <begin position="191"/>
        <end position="411"/>
    </location>
</feature>
<dbReference type="Gene3D" id="3.30.565.10">
    <property type="entry name" value="Histidine kinase-like ATPase, C-terminal domain"/>
    <property type="match status" value="1"/>
</dbReference>
<keyword evidence="8 9" id="KW-0472">Membrane</keyword>
<reference evidence="11 12" key="1">
    <citation type="submission" date="2008-09" db="EMBL/GenBank/DDBJ databases">
        <authorList>
            <person name="Fulton L."/>
            <person name="Clifton S."/>
            <person name="Fulton B."/>
            <person name="Xu J."/>
            <person name="Minx P."/>
            <person name="Pepin K.H."/>
            <person name="Johnson M."/>
            <person name="Thiruvilangam P."/>
            <person name="Bhonagiri V."/>
            <person name="Nash W.E."/>
            <person name="Mardis E.R."/>
            <person name="Wilson R.K."/>
        </authorList>
    </citation>
    <scope>NUCLEOTIDE SEQUENCE [LARGE SCALE GENOMIC DNA]</scope>
    <source>
        <strain evidence="11 12">DSM 13275</strain>
    </source>
</reference>
<dbReference type="InterPro" id="IPR003661">
    <property type="entry name" value="HisK_dim/P_dom"/>
</dbReference>
<keyword evidence="7" id="KW-0902">Two-component regulatory system</keyword>
<evidence type="ECO:0000256" key="4">
    <source>
        <dbReference type="ARBA" id="ARBA00022553"/>
    </source>
</evidence>